<reference evidence="1 2" key="1">
    <citation type="journal article" date="2019" name="Int. J. Syst. Evol. Microbiol.">
        <title>The Global Catalogue of Microorganisms (GCM) 10K type strain sequencing project: providing services to taxonomists for standard genome sequencing and annotation.</title>
        <authorList>
            <consortium name="The Broad Institute Genomics Platform"/>
            <consortium name="The Broad Institute Genome Sequencing Center for Infectious Disease"/>
            <person name="Wu L."/>
            <person name="Ma J."/>
        </authorList>
    </citation>
    <scope>NUCLEOTIDE SEQUENCE [LARGE SCALE GENOMIC DNA]</scope>
    <source>
        <strain evidence="1 2">JCM 10425</strain>
    </source>
</reference>
<accession>A0ABN0V681</accession>
<evidence type="ECO:0000313" key="2">
    <source>
        <dbReference type="Proteomes" id="UP001500967"/>
    </source>
</evidence>
<gene>
    <name evidence="1" type="ORF">GCM10009539_76860</name>
</gene>
<dbReference type="EMBL" id="BAAAGX010000036">
    <property type="protein sequence ID" value="GAA0277704.1"/>
    <property type="molecule type" value="Genomic_DNA"/>
</dbReference>
<organism evidence="1 2">
    <name type="scientific">Cryptosporangium japonicum</name>
    <dbReference type="NCBI Taxonomy" id="80872"/>
    <lineage>
        <taxon>Bacteria</taxon>
        <taxon>Bacillati</taxon>
        <taxon>Actinomycetota</taxon>
        <taxon>Actinomycetes</taxon>
        <taxon>Cryptosporangiales</taxon>
        <taxon>Cryptosporangiaceae</taxon>
        <taxon>Cryptosporangium</taxon>
    </lineage>
</organism>
<protein>
    <recommendedName>
        <fullName evidence="3">Adhesin domain-containing protein</fullName>
    </recommendedName>
</protein>
<name>A0ABN0V681_9ACTN</name>
<sequence>MNARTGGRIVAVVGRVTAHRLLSRSTDVRVGVGDVDLRYAAAPDQVGVTTTTGAVALRLPGAGPYAVRTHTDVGDTDVTVPRAATSKRAVDVTVDVGQIAVASA</sequence>
<evidence type="ECO:0008006" key="3">
    <source>
        <dbReference type="Google" id="ProtNLM"/>
    </source>
</evidence>
<dbReference type="Proteomes" id="UP001500967">
    <property type="component" value="Unassembled WGS sequence"/>
</dbReference>
<comment type="caution">
    <text evidence="1">The sequence shown here is derived from an EMBL/GenBank/DDBJ whole genome shotgun (WGS) entry which is preliminary data.</text>
</comment>
<evidence type="ECO:0000313" key="1">
    <source>
        <dbReference type="EMBL" id="GAA0277704.1"/>
    </source>
</evidence>
<dbReference type="RefSeq" id="WP_344653882.1">
    <property type="nucleotide sequence ID" value="NZ_BAAAGX010000036.1"/>
</dbReference>
<keyword evidence="2" id="KW-1185">Reference proteome</keyword>
<proteinExistence type="predicted"/>